<reference evidence="1 2" key="1">
    <citation type="submission" date="2018-06" db="EMBL/GenBank/DDBJ databases">
        <title>Whole genome sequencing of a novel hydrocarbon degrading bacterial strain, PW21 isolated from oil contaminated produced water sample.</title>
        <authorList>
            <person name="Nagkirti P."/>
            <person name="Shaikh A."/>
            <person name="Gowdaman V."/>
            <person name="Engineer A.E."/>
            <person name="Dagar S."/>
            <person name="Dhakephalkar P.K."/>
        </authorList>
    </citation>
    <scope>NUCLEOTIDE SEQUENCE [LARGE SCALE GENOMIC DNA]</scope>
    <source>
        <strain evidence="1 2">PW21</strain>
    </source>
</reference>
<evidence type="ECO:0000313" key="1">
    <source>
        <dbReference type="EMBL" id="PZR52065.1"/>
    </source>
</evidence>
<dbReference type="RefSeq" id="WP_111251824.1">
    <property type="nucleotide sequence ID" value="NZ_QKWH01000013.1"/>
</dbReference>
<protein>
    <submittedName>
        <fullName evidence="1">Uncharacterized protein</fullName>
    </submittedName>
</protein>
<dbReference type="Proteomes" id="UP000248783">
    <property type="component" value="Unassembled WGS sequence"/>
</dbReference>
<evidence type="ECO:0000313" key="2">
    <source>
        <dbReference type="Proteomes" id="UP000248783"/>
    </source>
</evidence>
<organism evidence="1 2">
    <name type="scientific">Xylanimonas oleitrophica</name>
    <dbReference type="NCBI Taxonomy" id="2607479"/>
    <lineage>
        <taxon>Bacteria</taxon>
        <taxon>Bacillati</taxon>
        <taxon>Actinomycetota</taxon>
        <taxon>Actinomycetes</taxon>
        <taxon>Micrococcales</taxon>
        <taxon>Promicromonosporaceae</taxon>
        <taxon>Xylanimonas</taxon>
    </lineage>
</organism>
<name>A0A2W5WW61_9MICO</name>
<keyword evidence="2" id="KW-1185">Reference proteome</keyword>
<accession>A0A2W5WW61</accession>
<comment type="caution">
    <text evidence="1">The sequence shown here is derived from an EMBL/GenBank/DDBJ whole genome shotgun (WGS) entry which is preliminary data.</text>
</comment>
<proteinExistence type="predicted"/>
<dbReference type="AlphaFoldDB" id="A0A2W5WW61"/>
<sequence length="292" mass="30093">MPRGSWGDAAAALRGARARRRRTTTVLTLVGTLLLGAAAGVAYAHAQTRDLTQALVRDVAAAARAQEAAGHDLDRAARDAAALLTALEEKAEGDPAATALRRSIDDARAQAAARVDLVPPDAHLGTLFFDVGAAQTYLDGSDDVLAGTSAAEAALEVAIEAAQTRYDEVVLKEARATAAQARAALDASLAAGEELLAGTEGAVADDEVRAGLRRAVDVAGALPGAPADGSLQATEASARSFAEARVAVDAALERVREEHEAWRAEQERLAAEEAARAAAELMSYQRAAGVPF</sequence>
<gene>
    <name evidence="1" type="ORF">DNL40_13735</name>
</gene>
<dbReference type="EMBL" id="QKWH01000013">
    <property type="protein sequence ID" value="PZR52065.1"/>
    <property type="molecule type" value="Genomic_DNA"/>
</dbReference>